<dbReference type="Proteomes" id="UP000694404">
    <property type="component" value="Unplaced"/>
</dbReference>
<dbReference type="Ensembl" id="ENSCABT00000007097.1">
    <property type="protein sequence ID" value="ENSCABP00000006502.1"/>
    <property type="gene ID" value="ENSCABG00000004915.1"/>
</dbReference>
<sequence length="86" mass="9846">QFGKVYLIKDNSKIETEPEIPMPDKFDGDRYKFCVDLIISLVTGEALFKEFIQAMAIVFHDLNHPQATKNSLQGCIRENRLVAKFA</sequence>
<name>A0A8C0GLX9_CHEAB</name>
<evidence type="ECO:0000313" key="2">
    <source>
        <dbReference type="Proteomes" id="UP000694404"/>
    </source>
</evidence>
<dbReference type="GeneTree" id="ENSGT00990000211618"/>
<keyword evidence="2" id="KW-1185">Reference proteome</keyword>
<protein>
    <submittedName>
        <fullName evidence="1">Uncharacterized protein</fullName>
    </submittedName>
</protein>
<proteinExistence type="predicted"/>
<reference evidence="1" key="2">
    <citation type="submission" date="2025-09" db="UniProtKB">
        <authorList>
            <consortium name="Ensembl"/>
        </authorList>
    </citation>
    <scope>IDENTIFICATION</scope>
</reference>
<reference evidence="1" key="1">
    <citation type="submission" date="2025-08" db="UniProtKB">
        <authorList>
            <consortium name="Ensembl"/>
        </authorList>
    </citation>
    <scope>IDENTIFICATION</scope>
</reference>
<accession>A0A8C0GLX9</accession>
<dbReference type="AlphaFoldDB" id="A0A8C0GLX9"/>
<organism evidence="1 2">
    <name type="scientific">Chelonoidis abingdonii</name>
    <name type="common">Abingdon island giant tortoise</name>
    <name type="synonym">Testudo abingdonii</name>
    <dbReference type="NCBI Taxonomy" id="106734"/>
    <lineage>
        <taxon>Eukaryota</taxon>
        <taxon>Metazoa</taxon>
        <taxon>Chordata</taxon>
        <taxon>Craniata</taxon>
        <taxon>Vertebrata</taxon>
        <taxon>Euteleostomi</taxon>
        <taxon>Archelosauria</taxon>
        <taxon>Testudinata</taxon>
        <taxon>Testudines</taxon>
        <taxon>Cryptodira</taxon>
        <taxon>Durocryptodira</taxon>
        <taxon>Testudinoidea</taxon>
        <taxon>Testudinidae</taxon>
        <taxon>Chelonoidis</taxon>
    </lineage>
</organism>
<evidence type="ECO:0000313" key="1">
    <source>
        <dbReference type="Ensembl" id="ENSCABP00000006502.1"/>
    </source>
</evidence>